<feature type="region of interest" description="Disordered" evidence="6">
    <location>
        <begin position="451"/>
        <end position="475"/>
    </location>
</feature>
<feature type="compositionally biased region" description="Gly residues" evidence="6">
    <location>
        <begin position="315"/>
        <end position="329"/>
    </location>
</feature>
<feature type="region of interest" description="Disordered" evidence="6">
    <location>
        <begin position="649"/>
        <end position="693"/>
    </location>
</feature>
<keyword evidence="8" id="KW-0969">Cilium</keyword>
<feature type="compositionally biased region" description="Low complexity" evidence="6">
    <location>
        <begin position="352"/>
        <end position="362"/>
    </location>
</feature>
<organism evidence="8 9">
    <name type="scientific">Raphidocelis subcapitata</name>
    <dbReference type="NCBI Taxonomy" id="307507"/>
    <lineage>
        <taxon>Eukaryota</taxon>
        <taxon>Viridiplantae</taxon>
        <taxon>Chlorophyta</taxon>
        <taxon>core chlorophytes</taxon>
        <taxon>Chlorophyceae</taxon>
        <taxon>CS clade</taxon>
        <taxon>Sphaeropleales</taxon>
        <taxon>Selenastraceae</taxon>
        <taxon>Raphidocelis</taxon>
    </lineage>
</organism>
<keyword evidence="5" id="KW-0469">Meiosis</keyword>
<dbReference type="InterPro" id="IPR036570">
    <property type="entry name" value="HORMA_dom_sf"/>
</dbReference>
<dbReference type="Gene3D" id="3.30.900.10">
    <property type="entry name" value="HORMA domain"/>
    <property type="match status" value="1"/>
</dbReference>
<dbReference type="Proteomes" id="UP000247498">
    <property type="component" value="Unassembled WGS sequence"/>
</dbReference>
<evidence type="ECO:0000313" key="8">
    <source>
        <dbReference type="EMBL" id="GBF89063.1"/>
    </source>
</evidence>
<dbReference type="STRING" id="307507.A0A2V0NU35"/>
<dbReference type="EMBL" id="BDRX01000008">
    <property type="protein sequence ID" value="GBF89063.1"/>
    <property type="molecule type" value="Genomic_DNA"/>
</dbReference>
<feature type="region of interest" description="Disordered" evidence="6">
    <location>
        <begin position="257"/>
        <end position="429"/>
    </location>
</feature>
<dbReference type="PANTHER" id="PTHR48225">
    <property type="entry name" value="HORMA DOMAIN-CONTAINING PROTEIN 1"/>
    <property type="match status" value="1"/>
</dbReference>
<feature type="compositionally biased region" description="Gly residues" evidence="6">
    <location>
        <begin position="564"/>
        <end position="575"/>
    </location>
</feature>
<accession>A0A2V0NU35</accession>
<dbReference type="Pfam" id="PF02301">
    <property type="entry name" value="HORMA"/>
    <property type="match status" value="1"/>
</dbReference>
<name>A0A2V0NU35_9CHLO</name>
<evidence type="ECO:0000256" key="1">
    <source>
        <dbReference type="ARBA" id="ARBA00004123"/>
    </source>
</evidence>
<feature type="domain" description="HORMA" evidence="7">
    <location>
        <begin position="24"/>
        <end position="247"/>
    </location>
</feature>
<dbReference type="PROSITE" id="PS50815">
    <property type="entry name" value="HORMA"/>
    <property type="match status" value="1"/>
</dbReference>
<dbReference type="GO" id="GO:0051321">
    <property type="term" value="P:meiotic cell cycle"/>
    <property type="evidence" value="ECO:0007669"/>
    <property type="project" value="UniProtKB-KW"/>
</dbReference>
<evidence type="ECO:0000256" key="4">
    <source>
        <dbReference type="ARBA" id="ARBA00023242"/>
    </source>
</evidence>
<keyword evidence="8" id="KW-0966">Cell projection</keyword>
<reference evidence="8 9" key="1">
    <citation type="journal article" date="2018" name="Sci. Rep.">
        <title>Raphidocelis subcapitata (=Pseudokirchneriella subcapitata) provides an insight into genome evolution and environmental adaptations in the Sphaeropleales.</title>
        <authorList>
            <person name="Suzuki S."/>
            <person name="Yamaguchi H."/>
            <person name="Nakajima N."/>
            <person name="Kawachi M."/>
        </authorList>
    </citation>
    <scope>NUCLEOTIDE SEQUENCE [LARGE SCALE GENOMIC DNA]</scope>
    <source>
        <strain evidence="8 9">NIES-35</strain>
    </source>
</reference>
<evidence type="ECO:0000259" key="7">
    <source>
        <dbReference type="PROSITE" id="PS50815"/>
    </source>
</evidence>
<feature type="compositionally biased region" description="Gly residues" evidence="6">
    <location>
        <begin position="274"/>
        <end position="286"/>
    </location>
</feature>
<keyword evidence="3" id="KW-0158">Chromosome</keyword>
<comment type="caution">
    <text evidence="8">The sequence shown here is derived from an EMBL/GenBank/DDBJ whole genome shotgun (WGS) entry which is preliminary data.</text>
</comment>
<dbReference type="InterPro" id="IPR003511">
    <property type="entry name" value="HORMA_dom"/>
</dbReference>
<gene>
    <name evidence="8" type="ORF">Rsub_01780</name>
</gene>
<dbReference type="InParanoid" id="A0A2V0NU35"/>
<dbReference type="PANTHER" id="PTHR48225:SF7">
    <property type="entry name" value="MEIOSIS-SPECIFIC PROTEIN HOP1"/>
    <property type="match status" value="1"/>
</dbReference>
<dbReference type="InterPro" id="IPR051294">
    <property type="entry name" value="HORMA_MeioticProgression"/>
</dbReference>
<evidence type="ECO:0000256" key="5">
    <source>
        <dbReference type="ARBA" id="ARBA00023254"/>
    </source>
</evidence>
<dbReference type="GO" id="GO:0005694">
    <property type="term" value="C:chromosome"/>
    <property type="evidence" value="ECO:0007669"/>
    <property type="project" value="UniProtKB-SubCell"/>
</dbReference>
<dbReference type="GO" id="GO:0005634">
    <property type="term" value="C:nucleus"/>
    <property type="evidence" value="ECO:0007669"/>
    <property type="project" value="UniProtKB-SubCell"/>
</dbReference>
<feature type="compositionally biased region" description="Basic and acidic residues" evidence="6">
    <location>
        <begin position="341"/>
        <end position="351"/>
    </location>
</feature>
<feature type="region of interest" description="Disordered" evidence="6">
    <location>
        <begin position="541"/>
        <end position="586"/>
    </location>
</feature>
<evidence type="ECO:0000313" key="9">
    <source>
        <dbReference type="Proteomes" id="UP000247498"/>
    </source>
</evidence>
<dbReference type="SUPFAM" id="SSF56019">
    <property type="entry name" value="The spindle assembly checkpoint protein mad2"/>
    <property type="match status" value="1"/>
</dbReference>
<evidence type="ECO:0000256" key="6">
    <source>
        <dbReference type="SAM" id="MobiDB-lite"/>
    </source>
</evidence>
<keyword evidence="9" id="KW-1185">Reference proteome</keyword>
<feature type="compositionally biased region" description="Gly residues" evidence="6">
    <location>
        <begin position="294"/>
        <end position="306"/>
    </location>
</feature>
<proteinExistence type="predicted"/>
<evidence type="ECO:0000256" key="2">
    <source>
        <dbReference type="ARBA" id="ARBA00004286"/>
    </source>
</evidence>
<protein>
    <submittedName>
        <fullName evidence="8">Intraflagellar transport protein</fullName>
    </submittedName>
</protein>
<dbReference type="OrthoDB" id="1928087at2759"/>
<keyword evidence="4" id="KW-0539">Nucleus</keyword>
<comment type="subcellular location">
    <subcellularLocation>
        <location evidence="2">Chromosome</location>
    </subcellularLocation>
    <subcellularLocation>
        <location evidence="1">Nucleus</location>
    </subcellularLocation>
</comment>
<evidence type="ECO:0000256" key="3">
    <source>
        <dbReference type="ARBA" id="ARBA00022454"/>
    </source>
</evidence>
<dbReference type="AlphaFoldDB" id="A0A2V0NU35"/>
<sequence>MVGPRRAAQAQAQAEAEQVCISAKESFELVRCLLRVSIYHVSFLRGLFPDTMFSPATMNNLGGVTVQMLGGEGVALSPDAQQLKDWVEKGVVDAVRERFLKKLYFGIAADPDCTSILEEVVFTFSYGGDETTMRLDAAAGGVARASINNLGNKAAGQGKMISIKHVKNQIFRLMRTLVELCGTLEEVPEKRHIFMRLTYQDDVPEGYEPPHFAPATEDQANAAFTAQPFSMKAGSLSTEHHRVSVRVKSLLDAVEDCGAGGGGPTPIDEDEPATGGGGGGGGGGDAGPAPSGAHGAGGVPGGGDGAVKGDEGDEGGAGIDWSAGGGAGGAAQARAAAPPAEPRRGIRREEAQTPATAAAAAAGGFGRYDASGMGPSQEVDGPAGSDGNYRASPSAAPHAAQPPPPMQEAGDAYMADAPQPDAEGAGLDGAAAFPGAVRASEDEVLQLTLAPLSLGPGGAGTDPPGSAPGSHSQLASSQQTAAAVEAVRAHVLARLARAGYVDRMDLAAKFCNVSLAALDQICEALVAEGTLVQVDAERFAHAGRGDSGDSPRTGTRGRGRGRGRGGGGARGGAGPEGAPAAQARAQAAAAAPAAAAARGKRGALEHGDGSGAFDPDAAGGLQHVFDSSQHSRLGAAGAKRKKTSFVAAPIAQGGIPGDGRGSCLPGGDSAATTTPNGSGTHAARGRLSAMRRR</sequence>
<keyword evidence="8" id="KW-0282">Flagellum</keyword>
<feature type="compositionally biased region" description="Low complexity" evidence="6">
    <location>
        <begin position="576"/>
        <end position="586"/>
    </location>
</feature>
<feature type="compositionally biased region" description="Polar residues" evidence="6">
    <location>
        <begin position="670"/>
        <end position="679"/>
    </location>
</feature>